<proteinExistence type="predicted"/>
<protein>
    <submittedName>
        <fullName evidence="2">Uncharacterized protein</fullName>
    </submittedName>
</protein>
<keyword evidence="1" id="KW-0175">Coiled coil</keyword>
<name>A0A830HIB6_9CHLO</name>
<organism evidence="2 3">
    <name type="scientific">Pycnococcus provasolii</name>
    <dbReference type="NCBI Taxonomy" id="41880"/>
    <lineage>
        <taxon>Eukaryota</taxon>
        <taxon>Viridiplantae</taxon>
        <taxon>Chlorophyta</taxon>
        <taxon>Pseudoscourfieldiophyceae</taxon>
        <taxon>Pseudoscourfieldiales</taxon>
        <taxon>Pycnococcaceae</taxon>
        <taxon>Pycnococcus</taxon>
    </lineage>
</organism>
<accession>A0A830HIB6</accession>
<reference evidence="2" key="1">
    <citation type="submission" date="2020-10" db="EMBL/GenBank/DDBJ databases">
        <title>Unveiling of a novel bifunctional photoreceptor, Dualchrome1, isolated from a cosmopolitan green alga.</title>
        <authorList>
            <person name="Suzuki S."/>
            <person name="Kawachi M."/>
        </authorList>
    </citation>
    <scope>NUCLEOTIDE SEQUENCE</scope>
    <source>
        <strain evidence="2">NIES 2893</strain>
    </source>
</reference>
<dbReference type="AlphaFoldDB" id="A0A830HIB6"/>
<comment type="caution">
    <text evidence="2">The sequence shown here is derived from an EMBL/GenBank/DDBJ whole genome shotgun (WGS) entry which is preliminary data.</text>
</comment>
<feature type="coiled-coil region" evidence="1">
    <location>
        <begin position="318"/>
        <end position="345"/>
    </location>
</feature>
<dbReference type="Proteomes" id="UP000660262">
    <property type="component" value="Unassembled WGS sequence"/>
</dbReference>
<evidence type="ECO:0000256" key="1">
    <source>
        <dbReference type="SAM" id="Coils"/>
    </source>
</evidence>
<evidence type="ECO:0000313" key="2">
    <source>
        <dbReference type="EMBL" id="GHP05361.1"/>
    </source>
</evidence>
<gene>
    <name evidence="2" type="ORF">PPROV_000411300</name>
</gene>
<keyword evidence="3" id="KW-1185">Reference proteome</keyword>
<sequence>MASRLLTCAAAGALMMLGSNNNNVDAMGLRPRTGNTFIAGRRLQVKNVDASLTTKASVAATHLNFLVDDTLKQNVTFADKKKMLQSILGLKVVDYAYTHEFVEDFVENSSEDVHFFDGEPKHWYKEAYYRGLLAESVAYKLEQALHNQTTTCFKEKDDLFASPSSSLNCCDFESLLLGGTDETFQRVLPEKASWYGKMDVVVTELVGAVQALTKMSFNPVGFAKLLSPGLSGGPMSLGMFIGSVLEVISHKGFGDYSKSMSSTNSGVSSGHSGFQPMVETAAERIAEAVGIVSSRHLDAASTLENGFDDINKQRDAARSKAEARLAELDAQAKQRAAQIAEIESENDTQKKAIGQTRSKLDEMARTYAATNTRMLRRIRVKSG</sequence>
<dbReference type="EMBL" id="BNJQ01000010">
    <property type="protein sequence ID" value="GHP05361.1"/>
    <property type="molecule type" value="Genomic_DNA"/>
</dbReference>
<evidence type="ECO:0000313" key="3">
    <source>
        <dbReference type="Proteomes" id="UP000660262"/>
    </source>
</evidence>